<dbReference type="EMBL" id="CAWUFR010000045">
    <property type="protein sequence ID" value="CAK6960523.1"/>
    <property type="molecule type" value="Genomic_DNA"/>
</dbReference>
<keyword evidence="9" id="KW-1185">Reference proteome</keyword>
<reference evidence="8 9" key="1">
    <citation type="submission" date="2024-01" db="EMBL/GenBank/DDBJ databases">
        <authorList>
            <person name="Alioto T."/>
            <person name="Alioto T."/>
            <person name="Gomez Garrido J."/>
        </authorList>
    </citation>
    <scope>NUCLEOTIDE SEQUENCE [LARGE SCALE GENOMIC DNA]</scope>
</reference>
<keyword evidence="2 6" id="KW-0812">Transmembrane</keyword>
<name>A0AAV1NMU3_SCOSC</name>
<dbReference type="AlphaFoldDB" id="A0AAV1NMU3"/>
<evidence type="ECO:0000256" key="6">
    <source>
        <dbReference type="SAM" id="Phobius"/>
    </source>
</evidence>
<dbReference type="PROSITE" id="PS51469">
    <property type="entry name" value="SUN"/>
    <property type="match status" value="1"/>
</dbReference>
<evidence type="ECO:0000259" key="7">
    <source>
        <dbReference type="PROSITE" id="PS51469"/>
    </source>
</evidence>
<dbReference type="GO" id="GO:0005637">
    <property type="term" value="C:nuclear inner membrane"/>
    <property type="evidence" value="ECO:0007669"/>
    <property type="project" value="UniProtKB-SubCell"/>
</dbReference>
<feature type="transmembrane region" description="Helical" evidence="6">
    <location>
        <begin position="113"/>
        <end position="132"/>
    </location>
</feature>
<dbReference type="PANTHER" id="PTHR12911">
    <property type="entry name" value="SAD1/UNC-84-LIKE PROTEIN-RELATED"/>
    <property type="match status" value="1"/>
</dbReference>
<dbReference type="InterPro" id="IPR012919">
    <property type="entry name" value="SUN_dom"/>
</dbReference>
<evidence type="ECO:0000313" key="9">
    <source>
        <dbReference type="Proteomes" id="UP001314229"/>
    </source>
</evidence>
<keyword evidence="5" id="KW-0175">Coiled coil</keyword>
<evidence type="ECO:0000256" key="1">
    <source>
        <dbReference type="ARBA" id="ARBA00004540"/>
    </source>
</evidence>
<sequence>MDAGSTDFEESEYNSARVKTSTTKCRLSTLGRSFFISEVMPRRSSRLISMGHYNSEGRPVISDKETLYRVFKWRRIGHSSPPIRKETVIIRNSDSININNNKSRVRIMSGLKIFGYLILLSLYFGFLGNTFLDSGLSESPCTSMFVEPDSTARYEELEKQLEEIQDKLRMLRNNINHLIADNLPNFALDSLGARVLSNLSSETYQVQEAGLSFFGIPIQCPPENPRTVIKGDSHLVPGRCWAFSGRRGHLVIALSHPATLSYVTLGHISKSQSPTGSIASAPKEFSVYGMETLDDEGMQLGTFLYDQDGERLQTFKLLEHKMGVYKYVKLQVQSNWGHPEYSCLYSFGVHGSHA</sequence>
<protein>
    <submittedName>
        <fullName evidence="8">SUN domain-containing protein 1-like</fullName>
    </submittedName>
</protein>
<evidence type="ECO:0000256" key="3">
    <source>
        <dbReference type="ARBA" id="ARBA00022989"/>
    </source>
</evidence>
<dbReference type="Gene3D" id="2.60.120.260">
    <property type="entry name" value="Galactose-binding domain-like"/>
    <property type="match status" value="1"/>
</dbReference>
<dbReference type="Pfam" id="PF07738">
    <property type="entry name" value="Sad1_UNC"/>
    <property type="match status" value="1"/>
</dbReference>
<dbReference type="GO" id="GO:0043495">
    <property type="term" value="F:protein-membrane adaptor activity"/>
    <property type="evidence" value="ECO:0007669"/>
    <property type="project" value="TreeGrafter"/>
</dbReference>
<evidence type="ECO:0000313" key="8">
    <source>
        <dbReference type="EMBL" id="CAK6960523.1"/>
    </source>
</evidence>
<keyword evidence="4 6" id="KW-0472">Membrane</keyword>
<comment type="caution">
    <text evidence="8">The sequence shown here is derived from an EMBL/GenBank/DDBJ whole genome shotgun (WGS) entry which is preliminary data.</text>
</comment>
<keyword evidence="3 6" id="KW-1133">Transmembrane helix</keyword>
<comment type="subcellular location">
    <subcellularLocation>
        <location evidence="1">Nucleus inner membrane</location>
    </subcellularLocation>
</comment>
<dbReference type="InterPro" id="IPR045119">
    <property type="entry name" value="SUN1-5"/>
</dbReference>
<gene>
    <name evidence="8" type="ORF">FSCOSCO3_A023871</name>
</gene>
<dbReference type="Proteomes" id="UP001314229">
    <property type="component" value="Unassembled WGS sequence"/>
</dbReference>
<proteinExistence type="predicted"/>
<accession>A0AAV1NMU3</accession>
<organism evidence="8 9">
    <name type="scientific">Scomber scombrus</name>
    <name type="common">Atlantic mackerel</name>
    <name type="synonym">Scomber vernalis</name>
    <dbReference type="NCBI Taxonomy" id="13677"/>
    <lineage>
        <taxon>Eukaryota</taxon>
        <taxon>Metazoa</taxon>
        <taxon>Chordata</taxon>
        <taxon>Craniata</taxon>
        <taxon>Vertebrata</taxon>
        <taxon>Euteleostomi</taxon>
        <taxon>Actinopterygii</taxon>
        <taxon>Neopterygii</taxon>
        <taxon>Teleostei</taxon>
        <taxon>Neoteleostei</taxon>
        <taxon>Acanthomorphata</taxon>
        <taxon>Pelagiaria</taxon>
        <taxon>Scombriformes</taxon>
        <taxon>Scombridae</taxon>
        <taxon>Scomber</taxon>
    </lineage>
</organism>
<evidence type="ECO:0000256" key="5">
    <source>
        <dbReference type="SAM" id="Coils"/>
    </source>
</evidence>
<feature type="coiled-coil region" evidence="5">
    <location>
        <begin position="147"/>
        <end position="181"/>
    </location>
</feature>
<dbReference type="GO" id="GO:0034993">
    <property type="term" value="C:meiotic nuclear membrane microtubule tethering complex"/>
    <property type="evidence" value="ECO:0007669"/>
    <property type="project" value="TreeGrafter"/>
</dbReference>
<evidence type="ECO:0000256" key="4">
    <source>
        <dbReference type="ARBA" id="ARBA00023136"/>
    </source>
</evidence>
<feature type="domain" description="SUN" evidence="7">
    <location>
        <begin position="192"/>
        <end position="354"/>
    </location>
</feature>
<evidence type="ECO:0000256" key="2">
    <source>
        <dbReference type="ARBA" id="ARBA00022692"/>
    </source>
</evidence>
<dbReference type="PANTHER" id="PTHR12911:SF22">
    <property type="entry name" value="SUN DOMAIN-CONTAINING PROTEIN 2"/>
    <property type="match status" value="1"/>
</dbReference>